<evidence type="ECO:0000313" key="2">
    <source>
        <dbReference type="Proteomes" id="UP000789702"/>
    </source>
</evidence>
<proteinExistence type="predicted"/>
<evidence type="ECO:0000313" key="1">
    <source>
        <dbReference type="EMBL" id="CAG8749120.1"/>
    </source>
</evidence>
<name>A0ACA9QFS7_9GLOM</name>
<dbReference type="EMBL" id="CAJVPU010045183">
    <property type="protein sequence ID" value="CAG8749120.1"/>
    <property type="molecule type" value="Genomic_DNA"/>
</dbReference>
<accession>A0ACA9QFS7</accession>
<gene>
    <name evidence="1" type="ORF">DHETER_LOCUS14528</name>
</gene>
<feature type="non-terminal residue" evidence="1">
    <location>
        <position position="58"/>
    </location>
</feature>
<reference evidence="1" key="1">
    <citation type="submission" date="2021-06" db="EMBL/GenBank/DDBJ databases">
        <authorList>
            <person name="Kallberg Y."/>
            <person name="Tangrot J."/>
            <person name="Rosling A."/>
        </authorList>
    </citation>
    <scope>NUCLEOTIDE SEQUENCE</scope>
    <source>
        <strain evidence="1">IL203A</strain>
    </source>
</reference>
<organism evidence="1 2">
    <name type="scientific">Dentiscutata heterogama</name>
    <dbReference type="NCBI Taxonomy" id="1316150"/>
    <lineage>
        <taxon>Eukaryota</taxon>
        <taxon>Fungi</taxon>
        <taxon>Fungi incertae sedis</taxon>
        <taxon>Mucoromycota</taxon>
        <taxon>Glomeromycotina</taxon>
        <taxon>Glomeromycetes</taxon>
        <taxon>Diversisporales</taxon>
        <taxon>Gigasporaceae</taxon>
        <taxon>Dentiscutata</taxon>
    </lineage>
</organism>
<protein>
    <submittedName>
        <fullName evidence="1">6579_t:CDS:1</fullName>
    </submittedName>
</protein>
<feature type="non-terminal residue" evidence="1">
    <location>
        <position position="1"/>
    </location>
</feature>
<comment type="caution">
    <text evidence="1">The sequence shown here is derived from an EMBL/GenBank/DDBJ whole genome shotgun (WGS) entry which is preliminary data.</text>
</comment>
<dbReference type="Proteomes" id="UP000789702">
    <property type="component" value="Unassembled WGS sequence"/>
</dbReference>
<keyword evidence="2" id="KW-1185">Reference proteome</keyword>
<sequence length="58" mass="6468">APIIQPPSLSTSSDIESEPSVKCKRLEEINQPVDNDFIDTNYIYGSETNEDNSVKPNQ</sequence>